<keyword evidence="1" id="KW-0732">Signal</keyword>
<dbReference type="EMBL" id="VEPZ02001778">
    <property type="protein sequence ID" value="KAE8655488.1"/>
    <property type="molecule type" value="Genomic_DNA"/>
</dbReference>
<proteinExistence type="predicted"/>
<keyword evidence="3" id="KW-1185">Reference proteome</keyword>
<accession>A0A6A2WCJ2</accession>
<dbReference type="AlphaFoldDB" id="A0A6A2WCJ2"/>
<evidence type="ECO:0000256" key="1">
    <source>
        <dbReference type="SAM" id="SignalP"/>
    </source>
</evidence>
<protein>
    <submittedName>
        <fullName evidence="2">Uncharacterized protein</fullName>
    </submittedName>
</protein>
<evidence type="ECO:0000313" key="3">
    <source>
        <dbReference type="Proteomes" id="UP000436088"/>
    </source>
</evidence>
<feature type="signal peptide" evidence="1">
    <location>
        <begin position="1"/>
        <end position="20"/>
    </location>
</feature>
<organism evidence="2 3">
    <name type="scientific">Hibiscus syriacus</name>
    <name type="common">Rose of Sharon</name>
    <dbReference type="NCBI Taxonomy" id="106335"/>
    <lineage>
        <taxon>Eukaryota</taxon>
        <taxon>Viridiplantae</taxon>
        <taxon>Streptophyta</taxon>
        <taxon>Embryophyta</taxon>
        <taxon>Tracheophyta</taxon>
        <taxon>Spermatophyta</taxon>
        <taxon>Magnoliopsida</taxon>
        <taxon>eudicotyledons</taxon>
        <taxon>Gunneridae</taxon>
        <taxon>Pentapetalae</taxon>
        <taxon>rosids</taxon>
        <taxon>malvids</taxon>
        <taxon>Malvales</taxon>
        <taxon>Malvaceae</taxon>
        <taxon>Malvoideae</taxon>
        <taxon>Hibiscus</taxon>
    </lineage>
</organism>
<reference evidence="2" key="1">
    <citation type="submission" date="2019-09" db="EMBL/GenBank/DDBJ databases">
        <title>Draft genome information of white flower Hibiscus syriacus.</title>
        <authorList>
            <person name="Kim Y.-M."/>
        </authorList>
    </citation>
    <scope>NUCLEOTIDE SEQUENCE [LARGE SCALE GENOMIC DNA]</scope>
    <source>
        <strain evidence="2">YM2019G1</strain>
    </source>
</reference>
<sequence>MVTMTMVVVVLLFSIGPASAELDRQCLDSCLSGCDVPPQWMQQCIKQCYNQCTHDAAATDSQSGKVHGQ</sequence>
<evidence type="ECO:0000313" key="2">
    <source>
        <dbReference type="EMBL" id="KAE8655488.1"/>
    </source>
</evidence>
<dbReference type="Proteomes" id="UP000436088">
    <property type="component" value="Unassembled WGS sequence"/>
</dbReference>
<gene>
    <name evidence="2" type="ORF">F3Y22_tig00117026pilonHSYRG00052</name>
</gene>
<comment type="caution">
    <text evidence="2">The sequence shown here is derived from an EMBL/GenBank/DDBJ whole genome shotgun (WGS) entry which is preliminary data.</text>
</comment>
<feature type="chain" id="PRO_5025363597" evidence="1">
    <location>
        <begin position="21"/>
        <end position="69"/>
    </location>
</feature>
<name>A0A6A2WCJ2_HIBSY</name>